<dbReference type="EMBL" id="JBHUEM010000005">
    <property type="protein sequence ID" value="MFD1736231.1"/>
    <property type="molecule type" value="Genomic_DNA"/>
</dbReference>
<name>A0ABW4LMB8_9BACI</name>
<gene>
    <name evidence="1" type="ORF">ACFSCX_06590</name>
</gene>
<evidence type="ECO:0000313" key="1">
    <source>
        <dbReference type="EMBL" id="MFD1736231.1"/>
    </source>
</evidence>
<dbReference type="RefSeq" id="WP_377927378.1">
    <property type="nucleotide sequence ID" value="NZ_JBHUEM010000005.1"/>
</dbReference>
<proteinExistence type="predicted"/>
<reference evidence="2" key="1">
    <citation type="journal article" date="2019" name="Int. J. Syst. Evol. Microbiol.">
        <title>The Global Catalogue of Microorganisms (GCM) 10K type strain sequencing project: providing services to taxonomists for standard genome sequencing and annotation.</title>
        <authorList>
            <consortium name="The Broad Institute Genomics Platform"/>
            <consortium name="The Broad Institute Genome Sequencing Center for Infectious Disease"/>
            <person name="Wu L."/>
            <person name="Ma J."/>
        </authorList>
    </citation>
    <scope>NUCLEOTIDE SEQUENCE [LARGE SCALE GENOMIC DNA]</scope>
    <source>
        <strain evidence="2">CCUG 49339</strain>
    </source>
</reference>
<keyword evidence="2" id="KW-1185">Reference proteome</keyword>
<organism evidence="1 2">
    <name type="scientific">Bacillus salitolerans</name>
    <dbReference type="NCBI Taxonomy" id="1437434"/>
    <lineage>
        <taxon>Bacteria</taxon>
        <taxon>Bacillati</taxon>
        <taxon>Bacillota</taxon>
        <taxon>Bacilli</taxon>
        <taxon>Bacillales</taxon>
        <taxon>Bacillaceae</taxon>
        <taxon>Bacillus</taxon>
    </lineage>
</organism>
<protein>
    <submittedName>
        <fullName evidence="1">Uncharacterized protein</fullName>
    </submittedName>
</protein>
<sequence>MPNQDVLLVTYPNREGDVPVWDHPLLRGYRKVPKDHYYPYTSLAQVLSIYKRQYFTEEDLVLLKVLGDCICANEDQIRRLFTAKTEMSRSEVSKRLDQFRKFALVERWSCRIEREANQRKPPAPFSLGVAGFILMRHLYGDQFFKNPDNWQGIMEVQRYVAMNEVRTRLVESGNIRDWKWNVLLGGNPRNDKPFGVAKMETPKGYVNILFERAQQSQNFVGFLRKKLDNWRRVNEVFGKLPLSEFDEHTSMVVISVSTKTVAEYLHEQLLLDQYKDFQVMLCIDEYFDEGFERAFFVANGPELKRVQLSFVAPTLNLEEQEIAAGVAHE</sequence>
<dbReference type="Proteomes" id="UP001597214">
    <property type="component" value="Unassembled WGS sequence"/>
</dbReference>
<comment type="caution">
    <text evidence="1">The sequence shown here is derived from an EMBL/GenBank/DDBJ whole genome shotgun (WGS) entry which is preliminary data.</text>
</comment>
<evidence type="ECO:0000313" key="2">
    <source>
        <dbReference type="Proteomes" id="UP001597214"/>
    </source>
</evidence>
<accession>A0ABW4LMB8</accession>